<proteinExistence type="predicted"/>
<organism evidence="2 3">
    <name type="scientific">Boletus reticuloceps</name>
    <dbReference type="NCBI Taxonomy" id="495285"/>
    <lineage>
        <taxon>Eukaryota</taxon>
        <taxon>Fungi</taxon>
        <taxon>Dikarya</taxon>
        <taxon>Basidiomycota</taxon>
        <taxon>Agaricomycotina</taxon>
        <taxon>Agaricomycetes</taxon>
        <taxon>Agaricomycetidae</taxon>
        <taxon>Boletales</taxon>
        <taxon>Boletineae</taxon>
        <taxon>Boletaceae</taxon>
        <taxon>Boletoideae</taxon>
        <taxon>Boletus</taxon>
    </lineage>
</organism>
<dbReference type="EMBL" id="JAGFBS010000017">
    <property type="protein sequence ID" value="KAG6374673.1"/>
    <property type="molecule type" value="Genomic_DNA"/>
</dbReference>
<evidence type="ECO:0000256" key="1">
    <source>
        <dbReference type="SAM" id="MobiDB-lite"/>
    </source>
</evidence>
<dbReference type="AlphaFoldDB" id="A0A8I3A943"/>
<evidence type="ECO:0000313" key="2">
    <source>
        <dbReference type="EMBL" id="KAG6374673.1"/>
    </source>
</evidence>
<accession>A0A8I3A943</accession>
<protein>
    <submittedName>
        <fullName evidence="2">Uncharacterized protein</fullName>
    </submittedName>
</protein>
<dbReference type="Proteomes" id="UP000683000">
    <property type="component" value="Unassembled WGS sequence"/>
</dbReference>
<gene>
    <name evidence="2" type="ORF">JVT61DRAFT_4042</name>
</gene>
<evidence type="ECO:0000313" key="3">
    <source>
        <dbReference type="Proteomes" id="UP000683000"/>
    </source>
</evidence>
<sequence>MEGVVDEAVQTLSRKELEPRQPNPVEPGEATIGKLIEEAEELKGLLDRLAKRTEYGRSSTPGRLL</sequence>
<feature type="region of interest" description="Disordered" evidence="1">
    <location>
        <begin position="1"/>
        <end position="28"/>
    </location>
</feature>
<comment type="caution">
    <text evidence="2">The sequence shown here is derived from an EMBL/GenBank/DDBJ whole genome shotgun (WGS) entry which is preliminary data.</text>
</comment>
<keyword evidence="3" id="KW-1185">Reference proteome</keyword>
<reference evidence="2" key="1">
    <citation type="submission" date="2021-03" db="EMBL/GenBank/DDBJ databases">
        <title>Evolutionary innovations through gain and loss of genes in the ectomycorrhizal Boletales.</title>
        <authorList>
            <person name="Wu G."/>
            <person name="Miyauchi S."/>
            <person name="Morin E."/>
            <person name="Yang Z.-L."/>
            <person name="Xu J."/>
            <person name="Martin F.M."/>
        </authorList>
    </citation>
    <scope>NUCLEOTIDE SEQUENCE</scope>
    <source>
        <strain evidence="2">BR01</strain>
    </source>
</reference>
<name>A0A8I3A943_9AGAM</name>